<dbReference type="Gene3D" id="1.10.220.150">
    <property type="entry name" value="Arf GTPase activating protein"/>
    <property type="match status" value="1"/>
</dbReference>
<dbReference type="Gene3D" id="1.25.40.20">
    <property type="entry name" value="Ankyrin repeat-containing domain"/>
    <property type="match status" value="1"/>
</dbReference>
<feature type="compositionally biased region" description="Low complexity" evidence="9">
    <location>
        <begin position="1355"/>
        <end position="1366"/>
    </location>
</feature>
<dbReference type="Pfam" id="PF01412">
    <property type="entry name" value="ArfGap"/>
    <property type="match status" value="1"/>
</dbReference>
<evidence type="ECO:0000313" key="13">
    <source>
        <dbReference type="Proteomes" id="UP000095280"/>
    </source>
</evidence>
<dbReference type="PANTHER" id="PTHR46097:SF3">
    <property type="entry name" value="ARF GTPASE-ACTIVATING PROTEIN GIT"/>
    <property type="match status" value="1"/>
</dbReference>
<protein>
    <submittedName>
        <fullName evidence="14">ANK_REP_REGION domain-containing protein</fullName>
    </submittedName>
</protein>
<feature type="repeat" description="ANK" evidence="7">
    <location>
        <begin position="461"/>
        <end position="493"/>
    </location>
</feature>
<dbReference type="GO" id="GO:0031267">
    <property type="term" value="F:small GTPase binding"/>
    <property type="evidence" value="ECO:0007669"/>
    <property type="project" value="TreeGrafter"/>
</dbReference>
<dbReference type="InterPro" id="IPR038508">
    <property type="entry name" value="ArfGAP_dom_sf"/>
</dbReference>
<feature type="compositionally biased region" description="Polar residues" evidence="9">
    <location>
        <begin position="726"/>
        <end position="738"/>
    </location>
</feature>
<dbReference type="InterPro" id="IPR002110">
    <property type="entry name" value="Ankyrin_rpt"/>
</dbReference>
<feature type="compositionally biased region" description="Pro residues" evidence="9">
    <location>
        <begin position="750"/>
        <end position="767"/>
    </location>
</feature>
<feature type="region of interest" description="Disordered" evidence="9">
    <location>
        <begin position="1520"/>
        <end position="1549"/>
    </location>
</feature>
<dbReference type="SMART" id="SM00184">
    <property type="entry name" value="RING"/>
    <property type="match status" value="1"/>
</dbReference>
<feature type="compositionally biased region" description="Low complexity" evidence="9">
    <location>
        <begin position="768"/>
        <end position="778"/>
    </location>
</feature>
<dbReference type="Pfam" id="PF00023">
    <property type="entry name" value="Ank"/>
    <property type="match status" value="1"/>
</dbReference>
<feature type="compositionally biased region" description="Gly residues" evidence="9">
    <location>
        <begin position="1384"/>
        <end position="1401"/>
    </location>
</feature>
<dbReference type="InterPro" id="IPR027370">
    <property type="entry name" value="Znf-RING_euk"/>
</dbReference>
<dbReference type="InterPro" id="IPR013724">
    <property type="entry name" value="GIT_SHD"/>
</dbReference>
<feature type="compositionally biased region" description="Pro residues" evidence="9">
    <location>
        <begin position="1077"/>
        <end position="1091"/>
    </location>
</feature>
<dbReference type="PANTHER" id="PTHR46097">
    <property type="entry name" value="G PROTEIN-COUPLED RECEPTOR KINASE INTERACTING ARFGAP"/>
    <property type="match status" value="1"/>
</dbReference>
<dbReference type="PROSITE" id="PS50115">
    <property type="entry name" value="ARFGAP"/>
    <property type="match status" value="1"/>
</dbReference>
<feature type="compositionally biased region" description="Basic residues" evidence="9">
    <location>
        <begin position="1370"/>
        <end position="1383"/>
    </location>
</feature>
<keyword evidence="10" id="KW-0732">Signal</keyword>
<dbReference type="Pfam" id="PF12205">
    <property type="entry name" value="GIT1_C"/>
    <property type="match status" value="1"/>
</dbReference>
<dbReference type="InterPro" id="IPR001164">
    <property type="entry name" value="ArfGAP_dom"/>
</dbReference>
<dbReference type="GO" id="GO:0007420">
    <property type="term" value="P:brain development"/>
    <property type="evidence" value="ECO:0007669"/>
    <property type="project" value="InterPro"/>
</dbReference>
<dbReference type="GO" id="GO:0008277">
    <property type="term" value="P:regulation of G protein-coupled receptor signaling pathway"/>
    <property type="evidence" value="ECO:0007669"/>
    <property type="project" value="TreeGrafter"/>
</dbReference>
<evidence type="ECO:0000256" key="10">
    <source>
        <dbReference type="SAM" id="SignalP"/>
    </source>
</evidence>
<dbReference type="WBParaSite" id="maker-uti_cns_0008665-snap-gene-0.2-mRNA-1">
    <property type="protein sequence ID" value="maker-uti_cns_0008665-snap-gene-0.2-mRNA-1"/>
    <property type="gene ID" value="maker-uti_cns_0008665-snap-gene-0.2"/>
</dbReference>
<evidence type="ECO:0000256" key="2">
    <source>
        <dbReference type="ARBA" id="ARBA00022723"/>
    </source>
</evidence>
<keyword evidence="3" id="KW-0677">Repeat</keyword>
<dbReference type="Gene3D" id="3.30.40.10">
    <property type="entry name" value="Zinc/RING finger domain, C3HC4 (zinc finger)"/>
    <property type="match status" value="1"/>
</dbReference>
<evidence type="ECO:0000256" key="5">
    <source>
        <dbReference type="ARBA" id="ARBA00022833"/>
    </source>
</evidence>
<dbReference type="GO" id="GO:0005096">
    <property type="term" value="F:GTPase activator activity"/>
    <property type="evidence" value="ECO:0007669"/>
    <property type="project" value="UniProtKB-KW"/>
</dbReference>
<dbReference type="SMART" id="SM00105">
    <property type="entry name" value="ArfGap"/>
    <property type="match status" value="1"/>
</dbReference>
<evidence type="ECO:0000313" key="14">
    <source>
        <dbReference type="WBParaSite" id="maker-uti_cns_0008665-snap-gene-0.2-mRNA-1"/>
    </source>
</evidence>
<keyword evidence="2" id="KW-0479">Metal-binding</keyword>
<keyword evidence="13" id="KW-1185">Reference proteome</keyword>
<feature type="compositionally biased region" description="Pro residues" evidence="9">
    <location>
        <begin position="993"/>
        <end position="1004"/>
    </location>
</feature>
<feature type="region of interest" description="Disordered" evidence="9">
    <location>
        <begin position="1257"/>
        <end position="1401"/>
    </location>
</feature>
<evidence type="ECO:0000259" key="12">
    <source>
        <dbReference type="PROSITE" id="PS50115"/>
    </source>
</evidence>
<dbReference type="PROSITE" id="PS50297">
    <property type="entry name" value="ANK_REP_REGION"/>
    <property type="match status" value="1"/>
</dbReference>
<organism evidence="13 14">
    <name type="scientific">Macrostomum lignano</name>
    <dbReference type="NCBI Taxonomy" id="282301"/>
    <lineage>
        <taxon>Eukaryota</taxon>
        <taxon>Metazoa</taxon>
        <taxon>Spiralia</taxon>
        <taxon>Lophotrochozoa</taxon>
        <taxon>Platyhelminthes</taxon>
        <taxon>Rhabditophora</taxon>
        <taxon>Macrostomorpha</taxon>
        <taxon>Macrostomida</taxon>
        <taxon>Macrostomidae</taxon>
        <taxon>Macrostomum</taxon>
    </lineage>
</organism>
<dbReference type="PROSITE" id="PS50088">
    <property type="entry name" value="ANK_REPEAT"/>
    <property type="match status" value="1"/>
</dbReference>
<evidence type="ECO:0000259" key="11">
    <source>
        <dbReference type="PROSITE" id="PS50089"/>
    </source>
</evidence>
<keyword evidence="6 7" id="KW-0040">ANK repeat</keyword>
<dbReference type="GO" id="GO:0032012">
    <property type="term" value="P:regulation of ARF protein signal transduction"/>
    <property type="evidence" value="ECO:0007669"/>
    <property type="project" value="InterPro"/>
</dbReference>
<feature type="region of interest" description="Disordered" evidence="9">
    <location>
        <begin position="662"/>
        <end position="778"/>
    </location>
</feature>
<reference evidence="14" key="1">
    <citation type="submission" date="2016-11" db="UniProtKB">
        <authorList>
            <consortium name="WormBaseParasite"/>
        </authorList>
    </citation>
    <scope>IDENTIFICATION</scope>
</reference>
<dbReference type="PROSITE" id="PS50089">
    <property type="entry name" value="ZF_RING_2"/>
    <property type="match status" value="1"/>
</dbReference>
<dbReference type="GO" id="GO:0098793">
    <property type="term" value="C:presynapse"/>
    <property type="evidence" value="ECO:0007669"/>
    <property type="project" value="GOC"/>
</dbReference>
<dbReference type="GO" id="GO:0008270">
    <property type="term" value="F:zinc ion binding"/>
    <property type="evidence" value="ECO:0007669"/>
    <property type="project" value="UniProtKB-KW"/>
</dbReference>
<dbReference type="InterPro" id="IPR017907">
    <property type="entry name" value="Znf_RING_CS"/>
</dbReference>
<feature type="compositionally biased region" description="Low complexity" evidence="9">
    <location>
        <begin position="1064"/>
        <end position="1076"/>
    </location>
</feature>
<dbReference type="SUPFAM" id="SSF57863">
    <property type="entry name" value="ArfGap/RecO-like zinc finger"/>
    <property type="match status" value="1"/>
</dbReference>
<evidence type="ECO:0000256" key="8">
    <source>
        <dbReference type="PROSITE-ProRule" id="PRU00175"/>
    </source>
</evidence>
<dbReference type="SUPFAM" id="SSF48403">
    <property type="entry name" value="Ankyrin repeat"/>
    <property type="match status" value="1"/>
</dbReference>
<feature type="compositionally biased region" description="Acidic residues" evidence="9">
    <location>
        <begin position="1005"/>
        <end position="1021"/>
    </location>
</feature>
<sequence length="1989" mass="208467">MPTASLVRHRRVRLLLLAAGAPAEAGPEQKALADWGGRHRGLGRQQREGDSEESFMLLSASVNSISSMPSPVYQCKKARRRYMAENCVPMRRNSSWIAVLLPTKVTDIFKPLGGICLILNLKRLNDNSFTIVEVSQEAHLGRWHNAKGVHDAVGVLLADLGDQQGAHAAAGAAAQRVGQLEALQAVAALGLLAHHIEHGVHQLGALRVVALGPVVAGAALSEHEIVRPEQLAERAGPDTVHGAGLQVHQHGPWHVLAAAGLVVVDAGPGQLNVGGVASVGAGAVDAVLVGDHLPELGKAAANSDKVAMKQQFTRPSWASLNCCVLLCNDCSSVHRSLGRHVSQVKSLTHHRWRDTQIKMVRQVVAGGSNKFWEYSILEKQRGKDSVRKPRPGDPVHPTKADFIKRKYEKQAFCKRYSAKEAAAEASDASQQLHASVRTPNVEISFRLLARGADPNYLHPEKGSSALHVAAQERQPLQAELLLVFGADPELRDRAGRTALDLAEAPPQLPELTLLLVEARYELSDRFADFLCARVPDHRTADSPGGHFLLPPKSGSAADSVGGIDGGDARLRLAALPASAFQELLRDAYDELDRRDSNRVLRDRLGAEAVAGLELLFLPLNPHYSATRNQGRQKLGRLSVREFGVLLGDALEEAARRSGVAPSLCARHSADPPNSAPPAPAPALESSPSRTLASGSGAASGGMSRSLDNGLSEDPVYDIVPADSEYASINPNRQRQAASCSAAPDREEPEQPNPAPPPPPPPLPPPQSQPADEAAADPLKAALAALYGAASQAVAESAAAATSESTKSSLCRVSDLSESAVSGPQAAEPSAEVPVSQEDVLRLKASHDRLLEENRALRLQVEMLQRQNAELLAKARDASPPPPAPPASSSPQLPPPTAKSALATAPAAAPAATPAAAPAAARLSSSAVPAPNWRAQHQQQRPHTTIGPDTEAPPATRWEPPPPPPPPPLYENVGEPSLSALEVGVANGDSSNPDPSPPPPPPPLPDEADYDQPPPESDEEAECDRLVREIIGSSLAKREAAATATPLVGAPTRKPQAPPPLHQRSALPAAKPSASAPPQQPVMAPRPAPGPAPTQEEVVALTEAVTGRIYKLLEAARQGNHECFPECAAAIRNSVLHMATVIPRTRQDQAKAVDALLSAADTLDHECRARAAPADLSRRTQRVIQCCFDIAKAAKALVSLFHSSSSIPACRANLAYRCLQSSVEDFAASPIQFVLTFAGALKPSALLVDHSWSSGLGSWTDRQRGGGGGRGGQPRQRGGRGRGACVGRSDGSPDGGIGSQVFYNSRRGRGRGRGGRGNGGSGGNLEQQPRRGFPVFSNFSLPSPPPARPPEPPPASGDGDASAAVDPGRGGGRRARRRRRRGRGGRGGGGGDGGARAGSGGGSVGPGFHLAWDSLSLDSLDTVDSMDMSDWGAGDMLRMRMILNDLDISDLESLEDDDGLASADQDVVVHDFRVHEGMHIVHIQQGLGLVVLDSDENTEEAARAEPEDARVYAGWERDGGEEAAGFSLPRGSRDTRKPAPESPEAAAAAAEPIASCAADGSHQPLNLPSCPVCLDSLDAFPASGKHLMATFCGHLFCSSCIGKVEQRARGRPSFPCPTVVQNHVIDVGPLRQAGPPPVVGAGIVAVVALPTSMAAHQSVRVQRRAHASRLPTAPLKFTAALAKAVGAQESGRRKLWLQIASPVANAKAAAAARSSGSGRGVLTEPLPSALTKAKLNAQRITEDLLQPLEPEIPGLLPNRSASGSNFLAAGCPAKHFASPLGTENAANTCPTADQRGANTDRPETPGLLSAALAGSWCPQSRCWHSLRSDFPKYTNCELRNRSAAVAMETRGEAWTAGHSPRPLRPPLPPSSTFSACSGRFSAIATSPSVAAKPSPPPGAGVVTRRTVSSSARGEATWLSLPLLAGAASPAAAAGEAGSLCATNPAASWASWPPGRNGFSLSPSSSSTRVSLVAVMPDAAEPAERRRRRSC</sequence>
<dbReference type="InterPro" id="IPR013083">
    <property type="entry name" value="Znf_RING/FYVE/PHD"/>
</dbReference>
<feature type="domain" description="Arf-GAP" evidence="12">
    <location>
        <begin position="290"/>
        <end position="420"/>
    </location>
</feature>
<evidence type="ECO:0000256" key="9">
    <source>
        <dbReference type="SAM" id="MobiDB-lite"/>
    </source>
</evidence>
<dbReference type="Pfam" id="PF08518">
    <property type="entry name" value="GIT_SHD"/>
    <property type="match status" value="2"/>
</dbReference>
<dbReference type="GO" id="GO:0036465">
    <property type="term" value="P:synaptic vesicle recycling"/>
    <property type="evidence" value="ECO:0007669"/>
    <property type="project" value="TreeGrafter"/>
</dbReference>
<keyword evidence="5" id="KW-0862">Zinc</keyword>
<proteinExistence type="predicted"/>
<evidence type="ECO:0000256" key="4">
    <source>
        <dbReference type="ARBA" id="ARBA00022771"/>
    </source>
</evidence>
<keyword evidence="1" id="KW-0343">GTPase activation</keyword>
<feature type="domain" description="RING-type" evidence="11">
    <location>
        <begin position="1569"/>
        <end position="1616"/>
    </location>
</feature>
<feature type="compositionally biased region" description="Pro residues" evidence="9">
    <location>
        <begin position="958"/>
        <end position="968"/>
    </location>
</feature>
<dbReference type="SUPFAM" id="SSF57850">
    <property type="entry name" value="RING/U-box"/>
    <property type="match status" value="1"/>
</dbReference>
<feature type="compositionally biased region" description="Low complexity" evidence="9">
    <location>
        <begin position="897"/>
        <end position="930"/>
    </location>
</feature>
<feature type="compositionally biased region" description="Pro residues" evidence="9">
    <location>
        <begin position="878"/>
        <end position="896"/>
    </location>
</feature>
<feature type="compositionally biased region" description="Low complexity" evidence="9">
    <location>
        <begin position="681"/>
        <end position="696"/>
    </location>
</feature>
<dbReference type="InterPro" id="IPR036770">
    <property type="entry name" value="Ankyrin_rpt-contain_sf"/>
</dbReference>
<dbReference type="InterPro" id="IPR047161">
    <property type="entry name" value="GIT-like"/>
</dbReference>
<keyword evidence="4 8" id="KW-0863">Zinc-finger</keyword>
<dbReference type="Pfam" id="PF13445">
    <property type="entry name" value="zf-RING_UBOX"/>
    <property type="match status" value="1"/>
</dbReference>
<evidence type="ECO:0000256" key="7">
    <source>
        <dbReference type="PROSITE-ProRule" id="PRU00023"/>
    </source>
</evidence>
<accession>A0A1I8HZE5</accession>
<feature type="region of interest" description="Disordered" evidence="9">
    <location>
        <begin position="793"/>
        <end position="837"/>
    </location>
</feature>
<feature type="region of interest" description="Disordered" evidence="9">
    <location>
        <begin position="869"/>
        <end position="1094"/>
    </location>
</feature>
<dbReference type="Proteomes" id="UP000095280">
    <property type="component" value="Unplaced"/>
</dbReference>
<evidence type="ECO:0000256" key="1">
    <source>
        <dbReference type="ARBA" id="ARBA00022468"/>
    </source>
</evidence>
<dbReference type="Gene3D" id="1.20.120.330">
    <property type="entry name" value="Nucleotidyltransferases domain 2"/>
    <property type="match status" value="1"/>
</dbReference>
<dbReference type="InterPro" id="IPR037278">
    <property type="entry name" value="ARFGAP/RecO"/>
</dbReference>
<evidence type="ECO:0000256" key="6">
    <source>
        <dbReference type="ARBA" id="ARBA00023043"/>
    </source>
</evidence>
<dbReference type="PROSITE" id="PS00518">
    <property type="entry name" value="ZF_RING_1"/>
    <property type="match status" value="1"/>
</dbReference>
<feature type="compositionally biased region" description="Pro residues" evidence="9">
    <location>
        <begin position="1341"/>
        <end position="1354"/>
    </location>
</feature>
<name>A0A1I8HZE5_9PLAT</name>
<feature type="chain" id="PRO_5009320573" evidence="10">
    <location>
        <begin position="26"/>
        <end position="1989"/>
    </location>
</feature>
<feature type="compositionally biased region" description="Low complexity" evidence="9">
    <location>
        <begin position="793"/>
        <end position="808"/>
    </location>
</feature>
<dbReference type="SMART" id="SM00555">
    <property type="entry name" value="GIT"/>
    <property type="match status" value="2"/>
</dbReference>
<evidence type="ECO:0000256" key="3">
    <source>
        <dbReference type="ARBA" id="ARBA00022737"/>
    </source>
</evidence>
<dbReference type="InterPro" id="IPR001841">
    <property type="entry name" value="Znf_RING"/>
</dbReference>
<dbReference type="InterPro" id="IPR022018">
    <property type="entry name" value="GIT1_C"/>
</dbReference>
<dbReference type="CDD" id="cd08833">
    <property type="entry name" value="ArfGap_GIT"/>
    <property type="match status" value="1"/>
</dbReference>
<feature type="signal peptide" evidence="10">
    <location>
        <begin position="1"/>
        <end position="25"/>
    </location>
</feature>